<dbReference type="PROSITE" id="PS51450">
    <property type="entry name" value="LRR"/>
    <property type="match status" value="4"/>
</dbReference>
<dbReference type="Pfam" id="PF23598">
    <property type="entry name" value="LRR_14"/>
    <property type="match status" value="1"/>
</dbReference>
<dbReference type="InterPro" id="IPR032675">
    <property type="entry name" value="LRR_dom_sf"/>
</dbReference>
<keyword evidence="4" id="KW-0472">Membrane</keyword>
<dbReference type="InterPro" id="IPR001611">
    <property type="entry name" value="Leu-rich_rpt"/>
</dbReference>
<dbReference type="OrthoDB" id="676979at2759"/>
<dbReference type="InterPro" id="IPR050216">
    <property type="entry name" value="LRR_domain-containing"/>
</dbReference>
<keyword evidence="1" id="KW-0433">Leucine-rich repeat</keyword>
<evidence type="ECO:0000256" key="3">
    <source>
        <dbReference type="SAM" id="MobiDB-lite"/>
    </source>
</evidence>
<dbReference type="InterPro" id="IPR055414">
    <property type="entry name" value="LRR_R13L4/SHOC2-like"/>
</dbReference>
<dbReference type="PANTHER" id="PTHR48051">
    <property type="match status" value="1"/>
</dbReference>
<dbReference type="EMBL" id="CAJEWN010000041">
    <property type="protein sequence ID" value="CAD2148368.1"/>
    <property type="molecule type" value="Genomic_DNA"/>
</dbReference>
<dbReference type="SMART" id="SM00369">
    <property type="entry name" value="LRR_TYP"/>
    <property type="match status" value="7"/>
</dbReference>
<dbReference type="SMART" id="SM00365">
    <property type="entry name" value="LRR_SD22"/>
    <property type="match status" value="5"/>
</dbReference>
<organism evidence="6 7">
    <name type="scientific">Meloidogyne enterolobii</name>
    <name type="common">Root-knot nematode worm</name>
    <name type="synonym">Meloidogyne mayaguensis</name>
    <dbReference type="NCBI Taxonomy" id="390850"/>
    <lineage>
        <taxon>Eukaryota</taxon>
        <taxon>Metazoa</taxon>
        <taxon>Ecdysozoa</taxon>
        <taxon>Nematoda</taxon>
        <taxon>Chromadorea</taxon>
        <taxon>Rhabditida</taxon>
        <taxon>Tylenchina</taxon>
        <taxon>Tylenchomorpha</taxon>
        <taxon>Tylenchoidea</taxon>
        <taxon>Meloidogynidae</taxon>
        <taxon>Meloidogyninae</taxon>
        <taxon>Meloidogyne</taxon>
    </lineage>
</organism>
<dbReference type="Pfam" id="PF13855">
    <property type="entry name" value="LRR_8"/>
    <property type="match status" value="1"/>
</dbReference>
<evidence type="ECO:0000313" key="7">
    <source>
        <dbReference type="Proteomes" id="UP000580250"/>
    </source>
</evidence>
<keyword evidence="4" id="KW-0812">Transmembrane</keyword>
<dbReference type="Gene3D" id="3.80.10.10">
    <property type="entry name" value="Ribonuclease Inhibitor"/>
    <property type="match status" value="1"/>
</dbReference>
<dbReference type="AlphaFoldDB" id="A0A6V7U7C4"/>
<protein>
    <recommendedName>
        <fullName evidence="5">Disease resistance R13L4/SHOC-2-like LRR domain-containing protein</fullName>
    </recommendedName>
</protein>
<feature type="compositionally biased region" description="Basic residues" evidence="3">
    <location>
        <begin position="9"/>
        <end position="25"/>
    </location>
</feature>
<feature type="compositionally biased region" description="Low complexity" evidence="3">
    <location>
        <begin position="53"/>
        <end position="69"/>
    </location>
</feature>
<feature type="region of interest" description="Disordered" evidence="3">
    <location>
        <begin position="155"/>
        <end position="174"/>
    </location>
</feature>
<dbReference type="SUPFAM" id="SSF52058">
    <property type="entry name" value="L domain-like"/>
    <property type="match status" value="1"/>
</dbReference>
<name>A0A6V7U7C4_MELEN</name>
<gene>
    <name evidence="6" type="ORF">MENT_LOCUS9309</name>
</gene>
<dbReference type="PANTHER" id="PTHR48051:SF54">
    <property type="entry name" value="LEUCINE-RICH REPEAT-CONTAINING PROTEIN"/>
    <property type="match status" value="1"/>
</dbReference>
<dbReference type="SMART" id="SM00364">
    <property type="entry name" value="LRR_BAC"/>
    <property type="match status" value="4"/>
</dbReference>
<feature type="compositionally biased region" description="Low complexity" evidence="3">
    <location>
        <begin position="29"/>
        <end position="38"/>
    </location>
</feature>
<evidence type="ECO:0000313" key="6">
    <source>
        <dbReference type="EMBL" id="CAD2148368.1"/>
    </source>
</evidence>
<keyword evidence="4" id="KW-1133">Transmembrane helix</keyword>
<feature type="region of interest" description="Disordered" evidence="3">
    <location>
        <begin position="1"/>
        <end position="73"/>
    </location>
</feature>
<proteinExistence type="predicted"/>
<evidence type="ECO:0000259" key="5">
    <source>
        <dbReference type="Pfam" id="PF23598"/>
    </source>
</evidence>
<evidence type="ECO:0000256" key="2">
    <source>
        <dbReference type="ARBA" id="ARBA00022737"/>
    </source>
</evidence>
<dbReference type="FunFam" id="3.80.10.10:FF:000041">
    <property type="entry name" value="LRR receptor-like serine/threonine-protein kinase ERECTA"/>
    <property type="match status" value="1"/>
</dbReference>
<feature type="domain" description="Disease resistance R13L4/SHOC-2-like LRR" evidence="5">
    <location>
        <begin position="261"/>
        <end position="321"/>
    </location>
</feature>
<sequence length="464" mass="52543">MNDSALGLTRKHSHRSSQHNFHKNSSHYQQQQSPQQQQLTNQLRHHSKERNYSPSSSVVSTSTNSSVVSFDQQPREHRKEHFLPADKFALCFQKALIVGRKLDDKIRLGSAHSMADKQVQGQQAKATTIENNASNGGNTAVELEFRPNNGANSIGDCNLNNGSQSARSKSPGGHIINKISNFARGKYRNSLSEKQTNSVNSDDKVRKDINRELTRCRESGETRLDLNSSELTSIPNSIQSLTQLTELFLYKNKLSSLPPAVGQLINLRILGLSENSLSTLPDTLSSLKKLETLDLRHNKINEEIPAVVFQMESLETLWLRYNKIRTISPNIKCLKRLKMLDLRENKITELPTVMSEMKCLSILLLSSNHLKAIPEEIGQCSQLTQLDLQHNELVKLPENIGFFFKNNFLIVSKSVYRIFFGFKVNFYSLMFLYSGLLREVLRTYPTDLSRVTQGLNFLTLLLPS</sequence>
<comment type="caution">
    <text evidence="6">The sequence shown here is derived from an EMBL/GenBank/DDBJ whole genome shotgun (WGS) entry which is preliminary data.</text>
</comment>
<evidence type="ECO:0000256" key="4">
    <source>
        <dbReference type="SAM" id="Phobius"/>
    </source>
</evidence>
<reference evidence="6 7" key="1">
    <citation type="submission" date="2020-08" db="EMBL/GenBank/DDBJ databases">
        <authorList>
            <person name="Koutsovoulos G."/>
            <person name="Danchin GJ E."/>
        </authorList>
    </citation>
    <scope>NUCLEOTIDE SEQUENCE [LARGE SCALE GENOMIC DNA]</scope>
</reference>
<dbReference type="GO" id="GO:0005737">
    <property type="term" value="C:cytoplasm"/>
    <property type="evidence" value="ECO:0007669"/>
    <property type="project" value="TreeGrafter"/>
</dbReference>
<evidence type="ECO:0000256" key="1">
    <source>
        <dbReference type="ARBA" id="ARBA00022614"/>
    </source>
</evidence>
<accession>A0A6V7U7C4</accession>
<keyword evidence="2" id="KW-0677">Repeat</keyword>
<dbReference type="InterPro" id="IPR003591">
    <property type="entry name" value="Leu-rich_rpt_typical-subtyp"/>
</dbReference>
<dbReference type="Proteomes" id="UP000580250">
    <property type="component" value="Unassembled WGS sequence"/>
</dbReference>
<feature type="transmembrane region" description="Helical" evidence="4">
    <location>
        <begin position="415"/>
        <end position="433"/>
    </location>
</feature>
<feature type="compositionally biased region" description="Polar residues" evidence="3">
    <location>
        <begin position="158"/>
        <end position="168"/>
    </location>
</feature>